<evidence type="ECO:0000256" key="7">
    <source>
        <dbReference type="ARBA" id="ARBA00022729"/>
    </source>
</evidence>
<evidence type="ECO:0000256" key="1">
    <source>
        <dbReference type="ARBA" id="ARBA00001772"/>
    </source>
</evidence>
<evidence type="ECO:0000256" key="6">
    <source>
        <dbReference type="ARBA" id="ARBA00022670"/>
    </source>
</evidence>
<evidence type="ECO:0000256" key="5">
    <source>
        <dbReference type="ARBA" id="ARBA00013958"/>
    </source>
</evidence>
<feature type="binding site" evidence="15">
    <location>
        <position position="120"/>
    </location>
    <ligand>
        <name>substrate</name>
    </ligand>
</feature>
<accession>A0A2N5XXL5</accession>
<dbReference type="Gene3D" id="2.40.10.120">
    <property type="match status" value="1"/>
</dbReference>
<dbReference type="InterPro" id="IPR051201">
    <property type="entry name" value="Chloro_Bact_Ser_Proteases"/>
</dbReference>
<gene>
    <name evidence="18" type="ORF">C0081_01225</name>
    <name evidence="17" type="ORF">C0081_19265</name>
</gene>
<dbReference type="GO" id="GO:0006508">
    <property type="term" value="P:proteolysis"/>
    <property type="evidence" value="ECO:0007669"/>
    <property type="project" value="UniProtKB-KW"/>
</dbReference>
<keyword evidence="10" id="KW-0378">Hydrolase</keyword>
<feature type="binding site" evidence="15">
    <location>
        <begin position="192"/>
        <end position="194"/>
    </location>
    <ligand>
        <name>substrate</name>
    </ligand>
</feature>
<evidence type="ECO:0000256" key="2">
    <source>
        <dbReference type="ARBA" id="ARBA00004418"/>
    </source>
</evidence>
<evidence type="ECO:0000256" key="12">
    <source>
        <dbReference type="ARBA" id="ARBA00023016"/>
    </source>
</evidence>
<feature type="domain" description="PDZ" evidence="16">
    <location>
        <begin position="250"/>
        <end position="309"/>
    </location>
</feature>
<dbReference type="NCBIfam" id="TIGR02037">
    <property type="entry name" value="degP_htrA_DO"/>
    <property type="match status" value="1"/>
</dbReference>
<dbReference type="FunFam" id="2.40.10.120:FF:000007">
    <property type="entry name" value="Periplasmic serine endoprotease DegP-like"/>
    <property type="match status" value="1"/>
</dbReference>
<feature type="domain" description="PDZ" evidence="16">
    <location>
        <begin position="347"/>
        <end position="443"/>
    </location>
</feature>
<dbReference type="SMART" id="SM00228">
    <property type="entry name" value="PDZ"/>
    <property type="match status" value="2"/>
</dbReference>
<dbReference type="PANTHER" id="PTHR43343:SF3">
    <property type="entry name" value="PROTEASE DO-LIKE 8, CHLOROPLASTIC"/>
    <property type="match status" value="1"/>
</dbReference>
<dbReference type="PRINTS" id="PR00834">
    <property type="entry name" value="PROTEASES2C"/>
</dbReference>
<comment type="caution">
    <text evidence="18">The sequence shown here is derived from an EMBL/GenBank/DDBJ whole genome shotgun (WGS) entry which is preliminary data.</text>
</comment>
<dbReference type="AlphaFoldDB" id="A0A2N5XXL5"/>
<dbReference type="CDD" id="cd10839">
    <property type="entry name" value="cpPDZ1_DegP-like"/>
    <property type="match status" value="1"/>
</dbReference>
<name>A0A2N5XXL5_9HYPH</name>
<evidence type="ECO:0000256" key="15">
    <source>
        <dbReference type="PIRSR" id="PIRSR611782-2"/>
    </source>
</evidence>
<evidence type="ECO:0000259" key="16">
    <source>
        <dbReference type="PROSITE" id="PS50106"/>
    </source>
</evidence>
<feature type="active site" description="Charge relay system" evidence="14">
    <location>
        <position position="194"/>
    </location>
</feature>
<evidence type="ECO:0000256" key="4">
    <source>
        <dbReference type="ARBA" id="ARBA00013035"/>
    </source>
</evidence>
<dbReference type="Gene3D" id="2.30.42.10">
    <property type="match status" value="2"/>
</dbReference>
<protein>
    <recommendedName>
        <fullName evidence="5">Probable periplasmic serine endoprotease DegP-like</fullName>
        <ecNumber evidence="4">3.4.21.107</ecNumber>
    </recommendedName>
    <alternativeName>
        <fullName evidence="13">Protease Do</fullName>
    </alternativeName>
</protein>
<dbReference type="InterPro" id="IPR011782">
    <property type="entry name" value="Pept_S1C_Do"/>
</dbReference>
<organism evidence="18 19">
    <name type="scientific">Cohaesibacter celericrescens</name>
    <dbReference type="NCBI Taxonomy" id="2067669"/>
    <lineage>
        <taxon>Bacteria</taxon>
        <taxon>Pseudomonadati</taxon>
        <taxon>Pseudomonadota</taxon>
        <taxon>Alphaproteobacteria</taxon>
        <taxon>Hyphomicrobiales</taxon>
        <taxon>Cohaesibacteraceae</taxon>
    </lineage>
</organism>
<comment type="catalytic activity">
    <reaction evidence="1">
        <text>Acts on substrates that are at least partially unfolded. The cleavage site P1 residue is normally between a pair of hydrophobic residues, such as Val-|-Val.</text>
        <dbReference type="EC" id="3.4.21.107"/>
    </reaction>
</comment>
<comment type="similarity">
    <text evidence="3">Belongs to the peptidase S1C family.</text>
</comment>
<feature type="active site" description="Charge relay system" evidence="14">
    <location>
        <position position="120"/>
    </location>
</feature>
<comment type="subcellular location">
    <subcellularLocation>
        <location evidence="2">Periplasm</location>
    </subcellularLocation>
</comment>
<dbReference type="Pfam" id="PF13365">
    <property type="entry name" value="Trypsin_2"/>
    <property type="match status" value="1"/>
</dbReference>
<dbReference type="SUPFAM" id="SSF50156">
    <property type="entry name" value="PDZ domain-like"/>
    <property type="match status" value="2"/>
</dbReference>
<keyword evidence="12" id="KW-0346">Stress response</keyword>
<dbReference type="GO" id="GO:0042597">
    <property type="term" value="C:periplasmic space"/>
    <property type="evidence" value="ECO:0007669"/>
    <property type="project" value="UniProtKB-SubCell"/>
</dbReference>
<dbReference type="PANTHER" id="PTHR43343">
    <property type="entry name" value="PEPTIDASE S12"/>
    <property type="match status" value="1"/>
</dbReference>
<evidence type="ECO:0000313" key="19">
    <source>
        <dbReference type="Proteomes" id="UP000234881"/>
    </source>
</evidence>
<dbReference type="InterPro" id="IPR009003">
    <property type="entry name" value="Peptidase_S1_PA"/>
</dbReference>
<evidence type="ECO:0000256" key="9">
    <source>
        <dbReference type="ARBA" id="ARBA00022764"/>
    </source>
</evidence>
<evidence type="ECO:0000256" key="10">
    <source>
        <dbReference type="ARBA" id="ARBA00022801"/>
    </source>
</evidence>
<dbReference type="EMBL" id="PKUQ01000001">
    <property type="protein sequence ID" value="PLW79254.1"/>
    <property type="molecule type" value="Genomic_DNA"/>
</dbReference>
<evidence type="ECO:0000256" key="8">
    <source>
        <dbReference type="ARBA" id="ARBA00022737"/>
    </source>
</evidence>
<dbReference type="EMBL" id="PKUQ01000050">
    <property type="protein sequence ID" value="PLW75569.1"/>
    <property type="molecule type" value="Genomic_DNA"/>
</dbReference>
<evidence type="ECO:0000256" key="13">
    <source>
        <dbReference type="ARBA" id="ARBA00032850"/>
    </source>
</evidence>
<dbReference type="InterPro" id="IPR001940">
    <property type="entry name" value="Peptidase_S1C"/>
</dbReference>
<sequence>MPHQTSMGPKSVADLAERLIPAVVNISTRSLVDSKDSIPLPKVPDGSPFQDFFEDFFEKNQEEGGRKRSVQSLGSGFVIDASGLIVTNNHVIAGADKIRVKFSDGGQYDAEIVGRDTKTDLALLKVDTPKPLSTVPFGLEKDVRVGDWVMAIGNPFGLGGSVSIGIVSARNRNINTGPYDSFIQTDAAINRGNSGGPLFDMYGNVVGVNTAIISPSGASIGLGFAIPADITSRVVTQLKEFGETRRGWLGIRIQQVSEDLAEGLGLSDARGVLIAWVNEAGPAEKAGLKPGDVIVRYGGEAVSEVRDLTRFVAETTIGAEVEVEFYRKGQLMALSVVAGHLEASESKVPIAKNADKLSRLFGMSLSELTPAERRKHNLGDSVEGVVVHEVEPHSLAGQKGIQTGMVIVEINQEIVSTPQSVVKRVETLKAEGKSTIVFLLARPDGGELVFVPIKLDDSAPEGGLPPKD</sequence>
<keyword evidence="9" id="KW-0574">Periplasm</keyword>
<evidence type="ECO:0000256" key="11">
    <source>
        <dbReference type="ARBA" id="ARBA00022825"/>
    </source>
</evidence>
<keyword evidence="8" id="KW-0677">Repeat</keyword>
<dbReference type="SUPFAM" id="SSF50494">
    <property type="entry name" value="Trypsin-like serine proteases"/>
    <property type="match status" value="1"/>
</dbReference>
<dbReference type="InterPro" id="IPR001478">
    <property type="entry name" value="PDZ"/>
</dbReference>
<dbReference type="InterPro" id="IPR036034">
    <property type="entry name" value="PDZ_sf"/>
</dbReference>
<keyword evidence="6 18" id="KW-0645">Protease</keyword>
<dbReference type="Proteomes" id="UP000234881">
    <property type="component" value="Unassembled WGS sequence"/>
</dbReference>
<proteinExistence type="inferred from homology"/>
<evidence type="ECO:0000256" key="3">
    <source>
        <dbReference type="ARBA" id="ARBA00010541"/>
    </source>
</evidence>
<keyword evidence="7" id="KW-0732">Signal</keyword>
<dbReference type="Pfam" id="PF13180">
    <property type="entry name" value="PDZ_2"/>
    <property type="match status" value="1"/>
</dbReference>
<dbReference type="PROSITE" id="PS50106">
    <property type="entry name" value="PDZ"/>
    <property type="match status" value="2"/>
</dbReference>
<feature type="active site" description="Charge relay system" evidence="14">
    <location>
        <position position="90"/>
    </location>
</feature>
<dbReference type="OrthoDB" id="9758917at2"/>
<evidence type="ECO:0000256" key="14">
    <source>
        <dbReference type="PIRSR" id="PIRSR611782-1"/>
    </source>
</evidence>
<feature type="binding site" evidence="15">
    <location>
        <position position="90"/>
    </location>
    <ligand>
        <name>substrate</name>
    </ligand>
</feature>
<evidence type="ECO:0000313" key="18">
    <source>
        <dbReference type="EMBL" id="PLW79254.1"/>
    </source>
</evidence>
<dbReference type="EC" id="3.4.21.107" evidence="4"/>
<evidence type="ECO:0000313" key="17">
    <source>
        <dbReference type="EMBL" id="PLW75569.1"/>
    </source>
</evidence>
<dbReference type="GO" id="GO:0004252">
    <property type="term" value="F:serine-type endopeptidase activity"/>
    <property type="evidence" value="ECO:0007669"/>
    <property type="project" value="InterPro"/>
</dbReference>
<keyword evidence="11" id="KW-0720">Serine protease</keyword>
<keyword evidence="19" id="KW-1185">Reference proteome</keyword>
<reference evidence="18 19" key="1">
    <citation type="submission" date="2018-01" db="EMBL/GenBank/DDBJ databases">
        <title>The draft genome sequence of Cohaesibacter sp. H1304.</title>
        <authorList>
            <person name="Wang N.-N."/>
            <person name="Du Z.-J."/>
        </authorList>
    </citation>
    <scope>NUCLEOTIDE SEQUENCE [LARGE SCALE GENOMIC DNA]</scope>
    <source>
        <strain evidence="18 19">H1304</strain>
    </source>
</reference>